<evidence type="ECO:0000313" key="2">
    <source>
        <dbReference type="EMBL" id="GGO45079.1"/>
    </source>
</evidence>
<organism evidence="2 3">
    <name type="scientific">Citricoccus zhacaiensis</name>
    <dbReference type="NCBI Taxonomy" id="489142"/>
    <lineage>
        <taxon>Bacteria</taxon>
        <taxon>Bacillati</taxon>
        <taxon>Actinomycetota</taxon>
        <taxon>Actinomycetes</taxon>
        <taxon>Micrococcales</taxon>
        <taxon>Micrococcaceae</taxon>
        <taxon>Citricoccus</taxon>
    </lineage>
</organism>
<sequence>MKWAWWKNRRKRRQAEEKSRKRNPSGWKKDPALALAAAASQEPLNAVLAGTDEEGS</sequence>
<name>A0ABQ2LZB1_9MICC</name>
<evidence type="ECO:0000313" key="3">
    <source>
        <dbReference type="Proteomes" id="UP000642509"/>
    </source>
</evidence>
<gene>
    <name evidence="2" type="ORF">GCM10010977_16960</name>
</gene>
<comment type="caution">
    <text evidence="2">The sequence shown here is derived from an EMBL/GenBank/DDBJ whole genome shotgun (WGS) entry which is preliminary data.</text>
</comment>
<dbReference type="Proteomes" id="UP000642509">
    <property type="component" value="Unassembled WGS sequence"/>
</dbReference>
<dbReference type="EMBL" id="BMLQ01000004">
    <property type="protein sequence ID" value="GGO45079.1"/>
    <property type="molecule type" value="Genomic_DNA"/>
</dbReference>
<proteinExistence type="predicted"/>
<keyword evidence="3" id="KW-1185">Reference proteome</keyword>
<reference evidence="3" key="1">
    <citation type="journal article" date="2019" name="Int. J. Syst. Evol. Microbiol.">
        <title>The Global Catalogue of Microorganisms (GCM) 10K type strain sequencing project: providing services to taxonomists for standard genome sequencing and annotation.</title>
        <authorList>
            <consortium name="The Broad Institute Genomics Platform"/>
            <consortium name="The Broad Institute Genome Sequencing Center for Infectious Disease"/>
            <person name="Wu L."/>
            <person name="Ma J."/>
        </authorList>
    </citation>
    <scope>NUCLEOTIDE SEQUENCE [LARGE SCALE GENOMIC DNA]</scope>
    <source>
        <strain evidence="3">CGMCC 1.7064</strain>
    </source>
</reference>
<evidence type="ECO:0000256" key="1">
    <source>
        <dbReference type="SAM" id="MobiDB-lite"/>
    </source>
</evidence>
<accession>A0ABQ2LZB1</accession>
<protein>
    <submittedName>
        <fullName evidence="2">Uncharacterized protein</fullName>
    </submittedName>
</protein>
<feature type="region of interest" description="Disordered" evidence="1">
    <location>
        <begin position="1"/>
        <end position="29"/>
    </location>
</feature>